<dbReference type="Proteomes" id="UP001154252">
    <property type="component" value="Unassembled WGS sequence"/>
</dbReference>
<accession>A0A9W4P4G1</accession>
<dbReference type="Pfam" id="PF11915">
    <property type="entry name" value="DUF3433"/>
    <property type="match status" value="2"/>
</dbReference>
<dbReference type="PANTHER" id="PTHR37544:SF3">
    <property type="entry name" value="SPRAY"/>
    <property type="match status" value="1"/>
</dbReference>
<feature type="transmembrane region" description="Helical" evidence="1">
    <location>
        <begin position="149"/>
        <end position="172"/>
    </location>
</feature>
<dbReference type="EMBL" id="CAJVRC010000863">
    <property type="protein sequence ID" value="CAG8899015.1"/>
    <property type="molecule type" value="Genomic_DNA"/>
</dbReference>
<protein>
    <submittedName>
        <fullName evidence="2">Uncharacterized protein</fullName>
    </submittedName>
</protein>
<keyword evidence="1" id="KW-1133">Transmembrane helix</keyword>
<dbReference type="PANTHER" id="PTHR37544">
    <property type="entry name" value="SPRAY-RELATED"/>
    <property type="match status" value="1"/>
</dbReference>
<evidence type="ECO:0000256" key="1">
    <source>
        <dbReference type="SAM" id="Phobius"/>
    </source>
</evidence>
<gene>
    <name evidence="2" type="ORF">PEGY_LOCUS5547</name>
</gene>
<proteinExistence type="predicted"/>
<name>A0A9W4P4G1_9EURO</name>
<feature type="transmembrane region" description="Helical" evidence="1">
    <location>
        <begin position="415"/>
        <end position="438"/>
    </location>
</feature>
<feature type="transmembrane region" description="Helical" evidence="1">
    <location>
        <begin position="44"/>
        <end position="62"/>
    </location>
</feature>
<keyword evidence="1" id="KW-0472">Membrane</keyword>
<feature type="transmembrane region" description="Helical" evidence="1">
    <location>
        <begin position="348"/>
        <end position="365"/>
    </location>
</feature>
<dbReference type="AlphaFoldDB" id="A0A9W4P4G1"/>
<dbReference type="InterPro" id="IPR021840">
    <property type="entry name" value="DUF3433"/>
</dbReference>
<comment type="caution">
    <text evidence="2">The sequence shown here is derived from an EMBL/GenBank/DDBJ whole genome shotgun (WGS) entry which is preliminary data.</text>
</comment>
<feature type="transmembrane region" description="Helical" evidence="1">
    <location>
        <begin position="307"/>
        <end position="328"/>
    </location>
</feature>
<keyword evidence="3" id="KW-1185">Reference proteome</keyword>
<feature type="transmembrane region" description="Helical" evidence="1">
    <location>
        <begin position="82"/>
        <end position="101"/>
    </location>
</feature>
<keyword evidence="1" id="KW-0812">Transmembrane</keyword>
<dbReference type="OrthoDB" id="5332281at2759"/>
<organism evidence="2 3">
    <name type="scientific">Penicillium egyptiacum</name>
    <dbReference type="NCBI Taxonomy" id="1303716"/>
    <lineage>
        <taxon>Eukaryota</taxon>
        <taxon>Fungi</taxon>
        <taxon>Dikarya</taxon>
        <taxon>Ascomycota</taxon>
        <taxon>Pezizomycotina</taxon>
        <taxon>Eurotiomycetes</taxon>
        <taxon>Eurotiomycetidae</taxon>
        <taxon>Eurotiales</taxon>
        <taxon>Aspergillaceae</taxon>
        <taxon>Penicillium</taxon>
    </lineage>
</organism>
<reference evidence="2" key="1">
    <citation type="submission" date="2021-07" db="EMBL/GenBank/DDBJ databases">
        <authorList>
            <person name="Branca A.L. A."/>
        </authorList>
    </citation>
    <scope>NUCLEOTIDE SEQUENCE</scope>
</reference>
<feature type="transmembrane region" description="Helical" evidence="1">
    <location>
        <begin position="192"/>
        <end position="219"/>
    </location>
</feature>
<sequence length="898" mass="99217">MSIKIPFLSEMLNLSRKRGDPLSEPQQIEHKLSEWQPSYLQRRVLIIFAVLFCGVIAALEALNHVSEVHYAIASSYESRHYLWTYVPTTIFTIIATFWSRVEFQVKQRAPWKSMAEKPAEAGESILLDYVSGMQPASLAKAIKNKHFDVAAAVACSMLLRLSVIFSTGLFSLQTGHVRQKSVSITIVSENRIAITQVSLRVTEVCMILGILLAVSMIILGPHTTIAPWNPTSLSSVATIMAKSNEIGRSLRGTGVAPSDALGDSLKERRYYSQLTPDGFLVKTEAVDIRRLHNQEKHTLTWVPFPGLIARGVIFSAVALLAVALEIAFRVSQKNDGLGDVCSNGYQHYLWTIIPSLVMLSVGVLFERMDFNTRSLVPYAQLKRPAGALFEESMAVNYPDSLPTTHIVRSIRRKHFAILATTLAALLTSFLVIVTSGLYSTVEVPHRISLNFTQESTLYQGNSADADQNSSVIVAKDILLKNLTFPRWTYDELAFPKLSMDMPLSSNDAENSFVDIRMPALRAAPACYFQTGSQLQWNFTKVKYGNESTYQLRVLAPSMPCSLEGQDVGSTSSTSSPVLLRSQGLFGQSLMLPCGNSHITKPATLYIWGDIQIDSAENISAMTCIGAAETVDTLTRFHLPGFDITDDHHPVPDESSVRSAPDVDIPWISWNSFNTTDATAENPNLDGFFAALIMGKYAIPAENLLNPDSSDMVIKAINHQDRILKAQVFNNYSRGAADGVLDHAHVPGNVTVSNRLRLLQDATSTRVLEALLASILVLGIISSILINTDHVLPENPSSIAAVASLLADSNILARYKKVVGDPNERSLAQAFFPRCRFFLGFQRDVSDQGDPWQLSEDQGCEKYCVYFSERDGETMLGNGSMWMTKEFRAKGTRVEERLA</sequence>
<evidence type="ECO:0000313" key="2">
    <source>
        <dbReference type="EMBL" id="CAG8899015.1"/>
    </source>
</evidence>
<evidence type="ECO:0000313" key="3">
    <source>
        <dbReference type="Proteomes" id="UP001154252"/>
    </source>
</evidence>